<dbReference type="InterPro" id="IPR009923">
    <property type="entry name" value="Dodecin"/>
</dbReference>
<dbReference type="EMBL" id="LDJM01000036">
    <property type="protein sequence ID" value="KRG74930.1"/>
    <property type="molecule type" value="Genomic_DNA"/>
</dbReference>
<dbReference type="AlphaFoldDB" id="A0A0R0D927"/>
<evidence type="ECO:0008006" key="3">
    <source>
        <dbReference type="Google" id="ProtNLM"/>
    </source>
</evidence>
<dbReference type="SUPFAM" id="SSF89807">
    <property type="entry name" value="Dodecin-like"/>
    <property type="match status" value="1"/>
</dbReference>
<dbReference type="RefSeq" id="WP_057638779.1">
    <property type="nucleotide sequence ID" value="NZ_LDJM01000036.1"/>
</dbReference>
<reference evidence="1 2" key="1">
    <citation type="submission" date="2015-05" db="EMBL/GenBank/DDBJ databases">
        <title>Genome sequencing and analysis of members of genus Stenotrophomonas.</title>
        <authorList>
            <person name="Patil P.P."/>
            <person name="Midha S."/>
            <person name="Patil P.B."/>
        </authorList>
    </citation>
    <scope>NUCLEOTIDE SEQUENCE [LARGE SCALE GENOMIC DNA]</scope>
    <source>
        <strain evidence="1 2">DSM 24757</strain>
    </source>
</reference>
<gene>
    <name evidence="1" type="ORF">ABB30_13170</name>
</gene>
<dbReference type="OrthoDB" id="9805449at2"/>
<dbReference type="InterPro" id="IPR036694">
    <property type="entry name" value="Dodecin-like_sf"/>
</dbReference>
<keyword evidence="2" id="KW-1185">Reference proteome</keyword>
<dbReference type="Pfam" id="PF07311">
    <property type="entry name" value="Dodecin"/>
    <property type="match status" value="1"/>
</dbReference>
<dbReference type="Proteomes" id="UP000050956">
    <property type="component" value="Unassembled WGS sequence"/>
</dbReference>
<sequence>MSVAKVIEVSASSKTSVEDAVRSGLKKVASTVKGVQGAWVNEIKVQTDANGEIVEWRVNMRVTFLVE</sequence>
<evidence type="ECO:0000313" key="1">
    <source>
        <dbReference type="EMBL" id="KRG74930.1"/>
    </source>
</evidence>
<proteinExistence type="predicted"/>
<dbReference type="Gene3D" id="3.30.1660.10">
    <property type="entry name" value="Flavin-binding protein dodecin"/>
    <property type="match status" value="1"/>
</dbReference>
<evidence type="ECO:0000313" key="2">
    <source>
        <dbReference type="Proteomes" id="UP000050956"/>
    </source>
</evidence>
<accession>A0A0R0D927</accession>
<dbReference type="STRING" id="336566.ABB30_13170"/>
<name>A0A0R0D927_9GAMM</name>
<protein>
    <recommendedName>
        <fullName evidence="3">Dodecin domain-containing protein</fullName>
    </recommendedName>
</protein>
<dbReference type="PATRIC" id="fig|336566.3.peg.2143"/>
<dbReference type="InterPro" id="IPR025543">
    <property type="entry name" value="Dodecin-like"/>
</dbReference>
<comment type="caution">
    <text evidence="1">The sequence shown here is derived from an EMBL/GenBank/DDBJ whole genome shotgun (WGS) entry which is preliminary data.</text>
</comment>
<organism evidence="1 2">
    <name type="scientific">Stenotrophomonas ginsengisoli</name>
    <dbReference type="NCBI Taxonomy" id="336566"/>
    <lineage>
        <taxon>Bacteria</taxon>
        <taxon>Pseudomonadati</taxon>
        <taxon>Pseudomonadota</taxon>
        <taxon>Gammaproteobacteria</taxon>
        <taxon>Lysobacterales</taxon>
        <taxon>Lysobacteraceae</taxon>
        <taxon>Stenotrophomonas</taxon>
    </lineage>
</organism>